<feature type="transmembrane region" description="Helical" evidence="7">
    <location>
        <begin position="145"/>
        <end position="161"/>
    </location>
</feature>
<feature type="binding site" evidence="4">
    <location>
        <position position="689"/>
    </location>
    <ligand>
        <name>AMP</name>
        <dbReference type="ChEBI" id="CHEBI:456215"/>
    </ligand>
</feature>
<evidence type="ECO:0000313" key="9">
    <source>
        <dbReference type="EMBL" id="KAG9390000.1"/>
    </source>
</evidence>
<evidence type="ECO:0000256" key="7">
    <source>
        <dbReference type="SAM" id="Phobius"/>
    </source>
</evidence>
<comment type="similarity">
    <text evidence="6">Belongs to the cyclic nucleotide phosphodiesterase family.</text>
</comment>
<feature type="binding site" evidence="4">
    <location>
        <position position="740"/>
    </location>
    <ligand>
        <name>AMP</name>
        <dbReference type="ChEBI" id="CHEBI:456215"/>
    </ligand>
</feature>
<evidence type="ECO:0000256" key="1">
    <source>
        <dbReference type="ARBA" id="ARBA00022723"/>
    </source>
</evidence>
<keyword evidence="1 5" id="KW-0479">Metal-binding</keyword>
<dbReference type="PROSITE" id="PS00126">
    <property type="entry name" value="PDEASE_I_1"/>
    <property type="match status" value="1"/>
</dbReference>
<keyword evidence="10" id="KW-1185">Reference proteome</keyword>
<gene>
    <name evidence="9" type="ORF">J8273_8691</name>
</gene>
<keyword evidence="7" id="KW-0472">Membrane</keyword>
<dbReference type="Proteomes" id="UP000717585">
    <property type="component" value="Unassembled WGS sequence"/>
</dbReference>
<feature type="binding site" evidence="4">
    <location>
        <begin position="528"/>
        <end position="532"/>
    </location>
    <ligand>
        <name>AMP</name>
        <dbReference type="ChEBI" id="CHEBI:456215"/>
    </ligand>
</feature>
<name>A0A8J6AS06_9EUKA</name>
<keyword evidence="2 6" id="KW-0378">Hydrolase</keyword>
<organism evidence="9 10">
    <name type="scientific">Carpediemonas membranifera</name>
    <dbReference type="NCBI Taxonomy" id="201153"/>
    <lineage>
        <taxon>Eukaryota</taxon>
        <taxon>Metamonada</taxon>
        <taxon>Carpediemonas-like organisms</taxon>
        <taxon>Carpediemonas</taxon>
    </lineage>
</organism>
<keyword evidence="7" id="KW-1133">Transmembrane helix</keyword>
<feature type="domain" description="PDEase" evidence="8">
    <location>
        <begin position="453"/>
        <end position="783"/>
    </location>
</feature>
<feature type="binding site" evidence="5">
    <location>
        <position position="571"/>
    </location>
    <ligand>
        <name>Zn(2+)</name>
        <dbReference type="ChEBI" id="CHEBI:29105"/>
        <label>2</label>
    </ligand>
</feature>
<keyword evidence="7" id="KW-0812">Transmembrane</keyword>
<feature type="binding site" evidence="5">
    <location>
        <position position="689"/>
    </location>
    <ligand>
        <name>Zn(2+)</name>
        <dbReference type="ChEBI" id="CHEBI:29105"/>
        <label>1</label>
    </ligand>
</feature>
<feature type="transmembrane region" description="Helical" evidence="7">
    <location>
        <begin position="120"/>
        <end position="138"/>
    </location>
</feature>
<evidence type="ECO:0000256" key="2">
    <source>
        <dbReference type="ARBA" id="ARBA00022801"/>
    </source>
</evidence>
<dbReference type="EC" id="3.1.4.-" evidence="6"/>
<dbReference type="CDD" id="cd00077">
    <property type="entry name" value="HDc"/>
    <property type="match status" value="1"/>
</dbReference>
<evidence type="ECO:0000256" key="3">
    <source>
        <dbReference type="PIRSR" id="PIRSR623088-1"/>
    </source>
</evidence>
<dbReference type="InterPro" id="IPR003607">
    <property type="entry name" value="HD/PDEase_dom"/>
</dbReference>
<proteinExistence type="inferred from homology"/>
<dbReference type="PANTHER" id="PTHR11347">
    <property type="entry name" value="CYCLIC NUCLEOTIDE PHOSPHODIESTERASE"/>
    <property type="match status" value="1"/>
</dbReference>
<dbReference type="GO" id="GO:0007165">
    <property type="term" value="P:signal transduction"/>
    <property type="evidence" value="ECO:0007669"/>
    <property type="project" value="InterPro"/>
</dbReference>
<reference evidence="9" key="1">
    <citation type="submission" date="2021-05" db="EMBL/GenBank/DDBJ databases">
        <title>A free-living protist that lacks canonical eukaryotic 1 DNA replication and segregation systems.</title>
        <authorList>
            <person name="Salas-Leiva D.E."/>
            <person name="Tromer E.C."/>
            <person name="Curtis B.A."/>
            <person name="Jerlstrom-Hultqvist J."/>
            <person name="Kolisko M."/>
            <person name="Yi Z."/>
            <person name="Salas-Leiva J.S."/>
            <person name="Gallot-Lavallee L."/>
            <person name="Kops G.J.P.L."/>
            <person name="Archibald J.M."/>
            <person name="Simpson A.G.B."/>
            <person name="Roger A.J."/>
        </authorList>
    </citation>
    <scope>NUCLEOTIDE SEQUENCE</scope>
    <source>
        <strain evidence="9">BICM</strain>
    </source>
</reference>
<evidence type="ECO:0000256" key="4">
    <source>
        <dbReference type="PIRSR" id="PIRSR623088-2"/>
    </source>
</evidence>
<dbReference type="InterPro" id="IPR036971">
    <property type="entry name" value="PDEase_catalytic_dom_sf"/>
</dbReference>
<feature type="active site" description="Proton donor" evidence="3">
    <location>
        <position position="528"/>
    </location>
</feature>
<evidence type="ECO:0000259" key="8">
    <source>
        <dbReference type="PROSITE" id="PS51845"/>
    </source>
</evidence>
<dbReference type="InterPro" id="IPR023088">
    <property type="entry name" value="PDEase"/>
</dbReference>
<dbReference type="GO" id="GO:0004114">
    <property type="term" value="F:3',5'-cyclic-nucleotide phosphodiesterase activity"/>
    <property type="evidence" value="ECO:0007669"/>
    <property type="project" value="InterPro"/>
</dbReference>
<dbReference type="Gene3D" id="1.10.1300.10">
    <property type="entry name" value="3'5'-cyclic nucleotide phosphodiesterase, catalytic domain"/>
    <property type="match status" value="1"/>
</dbReference>
<feature type="binding site" evidence="5">
    <location>
        <position position="532"/>
    </location>
    <ligand>
        <name>Zn(2+)</name>
        <dbReference type="ChEBI" id="CHEBI:29105"/>
        <label>1</label>
    </ligand>
</feature>
<evidence type="ECO:0000313" key="10">
    <source>
        <dbReference type="Proteomes" id="UP000717585"/>
    </source>
</evidence>
<feature type="transmembrane region" description="Helical" evidence="7">
    <location>
        <begin position="96"/>
        <end position="114"/>
    </location>
</feature>
<evidence type="ECO:0000256" key="6">
    <source>
        <dbReference type="RuleBase" id="RU363067"/>
    </source>
</evidence>
<dbReference type="SUPFAM" id="SSF109604">
    <property type="entry name" value="HD-domain/PDEase-like"/>
    <property type="match status" value="1"/>
</dbReference>
<dbReference type="OrthoDB" id="568146at2759"/>
<dbReference type="PRINTS" id="PR00387">
    <property type="entry name" value="PDIESTERASE1"/>
</dbReference>
<protein>
    <recommendedName>
        <fullName evidence="6">Phosphodiesterase</fullName>
        <ecNumber evidence="6">3.1.4.-</ecNumber>
    </recommendedName>
</protein>
<feature type="binding site" evidence="5">
    <location>
        <position position="571"/>
    </location>
    <ligand>
        <name>Zn(2+)</name>
        <dbReference type="ChEBI" id="CHEBI:29105"/>
        <label>1</label>
    </ligand>
</feature>
<dbReference type="SMART" id="SM00471">
    <property type="entry name" value="HDc"/>
    <property type="match status" value="1"/>
</dbReference>
<dbReference type="AlphaFoldDB" id="A0A8J6AS06"/>
<dbReference type="Pfam" id="PF00233">
    <property type="entry name" value="PDEase_I"/>
    <property type="match status" value="1"/>
</dbReference>
<dbReference type="InterPro" id="IPR002073">
    <property type="entry name" value="PDEase_catalytic_dom"/>
</dbReference>
<accession>A0A8J6AS06</accession>
<sequence length="800" mass="90657">MGPSTKSNALRSYTDSKRLKRRMLEYERELEHFPKIVPTFVRVIIRKLSFGRLFTVSTNAVVAPVEPELIIGYLLLSIIPIAAQLIHVAPHIRWHAIIIYYAVSSLTLQFQFVLRSLNPLSPYPMFLTIIPFTILVFLSREVHQLSFIFNTMMIFLVYLQVNLRFLVFTLYSTTMGAVYLVTVLAMKFYYRDDSTSASFFGTSLEQPIHIPSEMFMAFSIIPALIFVAQLQRYIRWFGLYHRARETMLKLGITEFTRAKARHRTKALSTPLDEVQTKLQGMLKANLPEDVKSEMRKVIQRLRMARVSHGHVDFEEKAEDVKKFVLQALGQSAIFQSMSDNGTNPITTVPENSAKPHSLDIDGPGDFNLDEPEHPLGKNASWHALTPMGPATNLPDEMTDACPRLTMSQCNGCTLDGTRRFPLKEADIPANMAKWMGPLAGSLQPHVRAVHFAEESGVEDKLTVLVKSLESYNLNIFMVGSTFNGHAITVIVSTLFAMYDLYEDLLITPVRLVRILLDIEDQYTTTPYHNKVHAADVAASIHWLVKNLPPSYHSYISSFELAAVFLAAVLHDVGHPGADNRFQVQLQTPLAQYYNDESVLESYHASHGWKLLTRPGLDLFEKLCFSSVMVFRTTFTSLILSTDMGRHIEYQSRLRSAVEVESATSLTDIFQPDKDDQRHFLLQSLFKMADISNPTKDWPLCKRWALRMLKEFFDHGDMERSLGLPVSDLKDRETSAPAKSQLGFMRYVVIPYASALANCHGSYAILVQSAERNLEHWEGLVCDSGTEGLLAEIEALNVWAE</sequence>
<feature type="binding site" evidence="4">
    <location>
        <position position="571"/>
    </location>
    <ligand>
        <name>AMP</name>
        <dbReference type="ChEBI" id="CHEBI:456215"/>
    </ligand>
</feature>
<dbReference type="GO" id="GO:0046872">
    <property type="term" value="F:metal ion binding"/>
    <property type="evidence" value="ECO:0007669"/>
    <property type="project" value="UniProtKB-KW"/>
</dbReference>
<feature type="transmembrane region" description="Helical" evidence="7">
    <location>
        <begin position="167"/>
        <end position="190"/>
    </location>
</feature>
<dbReference type="InterPro" id="IPR023174">
    <property type="entry name" value="PDEase_CS"/>
</dbReference>
<evidence type="ECO:0000256" key="5">
    <source>
        <dbReference type="PIRSR" id="PIRSR623088-3"/>
    </source>
</evidence>
<comment type="cofactor">
    <cofactor evidence="6">
        <name>a divalent metal cation</name>
        <dbReference type="ChEBI" id="CHEBI:60240"/>
    </cofactor>
    <text evidence="6">Binds 2 divalent metal cations per subunit. Site 1 may preferentially bind zinc ions, while site 2 has a preference for magnesium and/or manganese ions.</text>
</comment>
<feature type="binding site" evidence="5">
    <location>
        <position position="570"/>
    </location>
    <ligand>
        <name>Zn(2+)</name>
        <dbReference type="ChEBI" id="CHEBI:29105"/>
        <label>1</label>
    </ligand>
</feature>
<dbReference type="EMBL" id="JAHDYR010000067">
    <property type="protein sequence ID" value="KAG9390000.1"/>
    <property type="molecule type" value="Genomic_DNA"/>
</dbReference>
<feature type="transmembrane region" description="Helical" evidence="7">
    <location>
        <begin position="70"/>
        <end position="89"/>
    </location>
</feature>
<feature type="transmembrane region" description="Helical" evidence="7">
    <location>
        <begin position="210"/>
        <end position="230"/>
    </location>
</feature>
<dbReference type="PROSITE" id="PS51845">
    <property type="entry name" value="PDEASE_I_2"/>
    <property type="match status" value="1"/>
</dbReference>
<comment type="caution">
    <text evidence="9">The sequence shown here is derived from an EMBL/GenBank/DDBJ whole genome shotgun (WGS) entry which is preliminary data.</text>
</comment>